<dbReference type="GO" id="GO:0008324">
    <property type="term" value="F:monoatomic cation transmembrane transporter activity"/>
    <property type="evidence" value="ECO:0007669"/>
    <property type="project" value="InterPro"/>
</dbReference>
<evidence type="ECO:0000313" key="10">
    <source>
        <dbReference type="Proteomes" id="UP000186895"/>
    </source>
</evidence>
<feature type="transmembrane region" description="Helical" evidence="7">
    <location>
        <begin position="461"/>
        <end position="479"/>
    </location>
</feature>
<feature type="domain" description="RCK C-terminal" evidence="8">
    <location>
        <begin position="309"/>
        <end position="395"/>
    </location>
</feature>
<dbReference type="PANTHER" id="PTHR43652">
    <property type="entry name" value="BASIC AMINO ACID ANTIPORTER YFCC-RELATED"/>
    <property type="match status" value="1"/>
</dbReference>
<accession>A0A1N6VMZ4</accession>
<dbReference type="InterPro" id="IPR036721">
    <property type="entry name" value="RCK_C_sf"/>
</dbReference>
<feature type="transmembrane region" description="Helical" evidence="7">
    <location>
        <begin position="135"/>
        <end position="153"/>
    </location>
</feature>
<protein>
    <submittedName>
        <fullName evidence="9">TrkA-C domain-containing protein</fullName>
    </submittedName>
</protein>
<keyword evidence="5 7" id="KW-1133">Transmembrane helix</keyword>
<sequence length="606" mass="64695">MTTDMLTVFVLLGITIVLFLSDRIRMDLVALLVVVSLALSGIITPAEAVSGFGEPVVVMIAALFVVGEGLLRTGIASATGSWLLKVGGDSETRLLLFLLPVVALLSAFMSSTGAVALLLPVVMSLSRRSGFAPPRLLMPLAFAALIGGMLTLIGTPPNLIVSGQMRSSGLEPFGFFDFTPIGFAILVVGMAYLILVARRLLPQHQATASEQESPGLRTLYTRYDLSRQLHKLEVRPGSPLAQKTPAEAALRSEYEVTVIAIARSGGWLPSLIPVLANTRMRYRDQMLVYADDAQIERLCTEQSLICLDCPASEIARLEKNAGLAEVLVPPESKLCGKTVKQVRLRERLGLSVIGIRRNQELIDLHFASTELEAGDTLLLAGSWEQIRNLNRSRDLVVLNTPPELEEVPTHGSRAPVALGILGAMLVCMTSGWLDNLSAILLAALAMILSGCVNLTEAYRSLNATSLILIAGMLPMALAMERSGALDYLVQHLVNLIGDSSPLMLCASLFLVTSVLSQFISNTATTVLVAPVALSTAQLLGVNPEPVMISVAIAASTAFATPIASPVNTLVLTAGNYRFADFARVGIPLQLLALALTLVLTPLLFPF</sequence>
<organism evidence="9 10">
    <name type="scientific">Marinobacterium stanieri</name>
    <dbReference type="NCBI Taxonomy" id="49186"/>
    <lineage>
        <taxon>Bacteria</taxon>
        <taxon>Pseudomonadati</taxon>
        <taxon>Pseudomonadota</taxon>
        <taxon>Gammaproteobacteria</taxon>
        <taxon>Oceanospirillales</taxon>
        <taxon>Oceanospirillaceae</taxon>
        <taxon>Marinobacterium</taxon>
    </lineage>
</organism>
<keyword evidence="10" id="KW-1185">Reference proteome</keyword>
<feature type="domain" description="RCK C-terminal" evidence="8">
    <location>
        <begin position="217"/>
        <end position="304"/>
    </location>
</feature>
<feature type="transmembrane region" description="Helical" evidence="7">
    <location>
        <begin position="95"/>
        <end position="123"/>
    </location>
</feature>
<feature type="transmembrane region" description="Helical" evidence="7">
    <location>
        <begin position="56"/>
        <end position="75"/>
    </location>
</feature>
<dbReference type="STRING" id="49186.SAMN05421647_10920"/>
<dbReference type="Pfam" id="PF02080">
    <property type="entry name" value="TrkA_C"/>
    <property type="match status" value="2"/>
</dbReference>
<dbReference type="Gene3D" id="3.30.70.1450">
    <property type="entry name" value="Regulator of K+ conductance, C-terminal domain"/>
    <property type="match status" value="2"/>
</dbReference>
<proteinExistence type="predicted"/>
<keyword evidence="6 7" id="KW-0472">Membrane</keyword>
<evidence type="ECO:0000313" key="9">
    <source>
        <dbReference type="EMBL" id="SIQ79233.1"/>
    </source>
</evidence>
<dbReference type="InterPro" id="IPR004680">
    <property type="entry name" value="Cit_transptr-like_dom"/>
</dbReference>
<name>A0A1N6VMZ4_9GAMM</name>
<feature type="transmembrane region" description="Helical" evidence="7">
    <location>
        <begin position="546"/>
        <end position="572"/>
    </location>
</feature>
<feature type="transmembrane region" description="Helical" evidence="7">
    <location>
        <begin position="173"/>
        <end position="195"/>
    </location>
</feature>
<evidence type="ECO:0000256" key="3">
    <source>
        <dbReference type="ARBA" id="ARBA00022692"/>
    </source>
</evidence>
<keyword evidence="3 7" id="KW-0812">Transmembrane</keyword>
<dbReference type="AlphaFoldDB" id="A0A1N6VMZ4"/>
<dbReference type="InterPro" id="IPR006037">
    <property type="entry name" value="RCK_C"/>
</dbReference>
<dbReference type="eggNOG" id="COG0471">
    <property type="taxonomic scope" value="Bacteria"/>
</dbReference>
<dbReference type="PANTHER" id="PTHR43652:SF1">
    <property type="entry name" value="RESPONSE REGULATOR"/>
    <property type="match status" value="1"/>
</dbReference>
<gene>
    <name evidence="9" type="ORF">SAMN05421647_10920</name>
</gene>
<feature type="transmembrane region" description="Helical" evidence="7">
    <location>
        <begin position="438"/>
        <end position="454"/>
    </location>
</feature>
<evidence type="ECO:0000256" key="6">
    <source>
        <dbReference type="ARBA" id="ARBA00023136"/>
    </source>
</evidence>
<dbReference type="RefSeq" id="WP_076464734.1">
    <property type="nucleotide sequence ID" value="NZ_FTMN01000009.1"/>
</dbReference>
<keyword evidence="4" id="KW-0677">Repeat</keyword>
<feature type="transmembrane region" description="Helical" evidence="7">
    <location>
        <begin position="31"/>
        <end position="49"/>
    </location>
</feature>
<reference evidence="9 10" key="1">
    <citation type="submission" date="2017-01" db="EMBL/GenBank/DDBJ databases">
        <authorList>
            <person name="Mah S.A."/>
            <person name="Swanson W.J."/>
            <person name="Moy G.W."/>
            <person name="Vacquier V.D."/>
        </authorList>
    </citation>
    <scope>NUCLEOTIDE SEQUENCE [LARGE SCALE GENOMIC DNA]</scope>
    <source>
        <strain evidence="9 10">DSM 7027</strain>
    </source>
</reference>
<keyword evidence="2" id="KW-0813">Transport</keyword>
<dbReference type="Pfam" id="PF03600">
    <property type="entry name" value="CitMHS"/>
    <property type="match status" value="1"/>
</dbReference>
<evidence type="ECO:0000256" key="1">
    <source>
        <dbReference type="ARBA" id="ARBA00004141"/>
    </source>
</evidence>
<comment type="subcellular location">
    <subcellularLocation>
        <location evidence="1">Membrane</location>
        <topology evidence="1">Multi-pass membrane protein</topology>
    </subcellularLocation>
</comment>
<evidence type="ECO:0000259" key="8">
    <source>
        <dbReference type="PROSITE" id="PS51202"/>
    </source>
</evidence>
<dbReference type="EMBL" id="FTMN01000009">
    <property type="protein sequence ID" value="SIQ79233.1"/>
    <property type="molecule type" value="Genomic_DNA"/>
</dbReference>
<dbReference type="GO" id="GO:0006813">
    <property type="term" value="P:potassium ion transport"/>
    <property type="evidence" value="ECO:0007669"/>
    <property type="project" value="InterPro"/>
</dbReference>
<dbReference type="InterPro" id="IPR031312">
    <property type="entry name" value="Na/sul_symport_CS"/>
</dbReference>
<evidence type="ECO:0000256" key="5">
    <source>
        <dbReference type="ARBA" id="ARBA00022989"/>
    </source>
</evidence>
<dbReference type="PROSITE" id="PS01271">
    <property type="entry name" value="NA_SULFATE"/>
    <property type="match status" value="1"/>
</dbReference>
<dbReference type="PROSITE" id="PS51202">
    <property type="entry name" value="RCK_C"/>
    <property type="match status" value="2"/>
</dbReference>
<dbReference type="SUPFAM" id="SSF116726">
    <property type="entry name" value="TrkA C-terminal domain-like"/>
    <property type="match status" value="2"/>
</dbReference>
<dbReference type="GO" id="GO:0005886">
    <property type="term" value="C:plasma membrane"/>
    <property type="evidence" value="ECO:0007669"/>
    <property type="project" value="TreeGrafter"/>
</dbReference>
<evidence type="ECO:0000256" key="2">
    <source>
        <dbReference type="ARBA" id="ARBA00022448"/>
    </source>
</evidence>
<feature type="transmembrane region" description="Helical" evidence="7">
    <location>
        <begin position="584"/>
        <end position="604"/>
    </location>
</feature>
<dbReference type="InterPro" id="IPR051679">
    <property type="entry name" value="DASS-Related_Transporters"/>
</dbReference>
<feature type="transmembrane region" description="Helical" evidence="7">
    <location>
        <begin position="518"/>
        <end position="540"/>
    </location>
</feature>
<evidence type="ECO:0000256" key="7">
    <source>
        <dbReference type="SAM" id="Phobius"/>
    </source>
</evidence>
<evidence type="ECO:0000256" key="4">
    <source>
        <dbReference type="ARBA" id="ARBA00022737"/>
    </source>
</evidence>
<dbReference type="Proteomes" id="UP000186895">
    <property type="component" value="Unassembled WGS sequence"/>
</dbReference>
<feature type="transmembrane region" description="Helical" evidence="7">
    <location>
        <begin position="491"/>
        <end position="511"/>
    </location>
</feature>